<evidence type="ECO:0000256" key="8">
    <source>
        <dbReference type="SAM" id="SignalP"/>
    </source>
</evidence>
<evidence type="ECO:0000256" key="4">
    <source>
        <dbReference type="ARBA" id="ARBA00023235"/>
    </source>
</evidence>
<dbReference type="InterPro" id="IPR046357">
    <property type="entry name" value="PPIase_dom_sf"/>
</dbReference>
<evidence type="ECO:0000256" key="7">
    <source>
        <dbReference type="SAM" id="MobiDB-lite"/>
    </source>
</evidence>
<protein>
    <recommendedName>
        <fullName evidence="6">Peptidyl-prolyl cis-trans isomerase</fullName>
        <ecNumber evidence="6">5.2.1.8</ecNumber>
    </recommendedName>
</protein>
<feature type="compositionally biased region" description="Acidic residues" evidence="7">
    <location>
        <begin position="90"/>
        <end position="101"/>
    </location>
</feature>
<dbReference type="EC" id="5.2.1.8" evidence="6"/>
<dbReference type="PROSITE" id="PS51257">
    <property type="entry name" value="PROKAR_LIPOPROTEIN"/>
    <property type="match status" value="1"/>
</dbReference>
<evidence type="ECO:0000256" key="1">
    <source>
        <dbReference type="ARBA" id="ARBA00000971"/>
    </source>
</evidence>
<dbReference type="STRING" id="490629.SAMN05216266_106156"/>
<keyword evidence="4 5" id="KW-0413">Isomerase</keyword>
<evidence type="ECO:0000256" key="6">
    <source>
        <dbReference type="RuleBase" id="RU003915"/>
    </source>
</evidence>
<feature type="chain" id="PRO_5039354406" description="Peptidyl-prolyl cis-trans isomerase" evidence="8">
    <location>
        <begin position="22"/>
        <end position="195"/>
    </location>
</feature>
<dbReference type="InterPro" id="IPR001179">
    <property type="entry name" value="PPIase_FKBP_dom"/>
</dbReference>
<dbReference type="EMBL" id="FOKG01000006">
    <property type="protein sequence ID" value="SFB21223.1"/>
    <property type="molecule type" value="Genomic_DNA"/>
</dbReference>
<feature type="compositionally biased region" description="Low complexity" evidence="7">
    <location>
        <begin position="36"/>
        <end position="56"/>
    </location>
</feature>
<name>A0A1I0ZAG2_9PSEU</name>
<evidence type="ECO:0000313" key="10">
    <source>
        <dbReference type="EMBL" id="SFB21223.1"/>
    </source>
</evidence>
<feature type="domain" description="PPIase FKBP-type" evidence="9">
    <location>
        <begin position="105"/>
        <end position="193"/>
    </location>
</feature>
<dbReference type="RefSeq" id="WP_091673226.1">
    <property type="nucleotide sequence ID" value="NZ_FOKG01000006.1"/>
</dbReference>
<comment type="similarity">
    <text evidence="2 6">Belongs to the FKBP-type PPIase family.</text>
</comment>
<feature type="region of interest" description="Disordered" evidence="7">
    <location>
        <begin position="17"/>
        <end position="106"/>
    </location>
</feature>
<dbReference type="GO" id="GO:0003755">
    <property type="term" value="F:peptidyl-prolyl cis-trans isomerase activity"/>
    <property type="evidence" value="ECO:0007669"/>
    <property type="project" value="UniProtKB-UniRule"/>
</dbReference>
<organism evidence="10 11">
    <name type="scientific">Amycolatopsis marina</name>
    <dbReference type="NCBI Taxonomy" id="490629"/>
    <lineage>
        <taxon>Bacteria</taxon>
        <taxon>Bacillati</taxon>
        <taxon>Actinomycetota</taxon>
        <taxon>Actinomycetes</taxon>
        <taxon>Pseudonocardiales</taxon>
        <taxon>Pseudonocardiaceae</taxon>
        <taxon>Amycolatopsis</taxon>
    </lineage>
</organism>
<keyword evidence="3 5" id="KW-0697">Rotamase</keyword>
<reference evidence="11" key="1">
    <citation type="submission" date="2016-10" db="EMBL/GenBank/DDBJ databases">
        <authorList>
            <person name="Varghese N."/>
            <person name="Submissions S."/>
        </authorList>
    </citation>
    <scope>NUCLEOTIDE SEQUENCE [LARGE SCALE GENOMIC DNA]</scope>
    <source>
        <strain evidence="11">CGMCC 4.3568</strain>
    </source>
</reference>
<evidence type="ECO:0000259" key="9">
    <source>
        <dbReference type="PROSITE" id="PS50059"/>
    </source>
</evidence>
<dbReference type="AlphaFoldDB" id="A0A1I0ZAG2"/>
<evidence type="ECO:0000313" key="11">
    <source>
        <dbReference type="Proteomes" id="UP000243799"/>
    </source>
</evidence>
<sequence>MRRVGKIIVVTAAAAALGACSPNNEEPSDLPPGTDPTPSQQASASASTSPSSSQAQGPACKAEDIEVTGDFGQEPEITIPDDCAPPQELISEDLSEGDGPEATEGSTVEVNYKLKTWSDGEVKDNSFERGETFPLENLGQSPVIDGWNQGLIGITEGSRRLLVIPPDLAYGEGGQGIAANETLVFVVDAVKVTPA</sequence>
<dbReference type="SUPFAM" id="SSF54534">
    <property type="entry name" value="FKBP-like"/>
    <property type="match status" value="1"/>
</dbReference>
<dbReference type="Gene3D" id="3.10.50.40">
    <property type="match status" value="1"/>
</dbReference>
<dbReference type="PANTHER" id="PTHR43811:SF19">
    <property type="entry name" value="39 KDA FK506-BINDING NUCLEAR PROTEIN"/>
    <property type="match status" value="1"/>
</dbReference>
<evidence type="ECO:0000256" key="3">
    <source>
        <dbReference type="ARBA" id="ARBA00023110"/>
    </source>
</evidence>
<proteinExistence type="inferred from homology"/>
<dbReference type="Pfam" id="PF00254">
    <property type="entry name" value="FKBP_C"/>
    <property type="match status" value="1"/>
</dbReference>
<gene>
    <name evidence="10" type="ORF">SAMN05216266_106156</name>
</gene>
<dbReference type="PROSITE" id="PS50059">
    <property type="entry name" value="FKBP_PPIASE"/>
    <property type="match status" value="1"/>
</dbReference>
<keyword evidence="8" id="KW-0732">Signal</keyword>
<evidence type="ECO:0000256" key="5">
    <source>
        <dbReference type="PROSITE-ProRule" id="PRU00277"/>
    </source>
</evidence>
<accession>A0A1I0ZAG2</accession>
<keyword evidence="11" id="KW-1185">Reference proteome</keyword>
<evidence type="ECO:0000256" key="2">
    <source>
        <dbReference type="ARBA" id="ARBA00006577"/>
    </source>
</evidence>
<dbReference type="Proteomes" id="UP000243799">
    <property type="component" value="Unassembled WGS sequence"/>
</dbReference>
<dbReference type="OrthoDB" id="25996at2"/>
<feature type="signal peptide" evidence="8">
    <location>
        <begin position="1"/>
        <end position="21"/>
    </location>
</feature>
<comment type="catalytic activity">
    <reaction evidence="1 5 6">
        <text>[protein]-peptidylproline (omega=180) = [protein]-peptidylproline (omega=0)</text>
        <dbReference type="Rhea" id="RHEA:16237"/>
        <dbReference type="Rhea" id="RHEA-COMP:10747"/>
        <dbReference type="Rhea" id="RHEA-COMP:10748"/>
        <dbReference type="ChEBI" id="CHEBI:83833"/>
        <dbReference type="ChEBI" id="CHEBI:83834"/>
        <dbReference type="EC" id="5.2.1.8"/>
    </reaction>
</comment>
<dbReference type="PANTHER" id="PTHR43811">
    <property type="entry name" value="FKBP-TYPE PEPTIDYL-PROLYL CIS-TRANS ISOMERASE FKPA"/>
    <property type="match status" value="1"/>
</dbReference>